<name>A0A6J7XFK4_9CAUD</name>
<sequence length="99" mass="10483">MRNPTLLSKVNVTFAHVTAIAEFYGQAPSSIYRIATGKTSTTRAHAGVLRALLAEGWTPAVGIGQVMADLEAREAPMPTRTPATASMRLHALHAGGNEQ</sequence>
<reference evidence="2" key="1">
    <citation type="submission" date="2020-05" db="EMBL/GenBank/DDBJ databases">
        <authorList>
            <person name="Chiriac C."/>
            <person name="Salcher M."/>
            <person name="Ghai R."/>
            <person name="Kavagutti S V."/>
        </authorList>
    </citation>
    <scope>NUCLEOTIDE SEQUENCE</scope>
</reference>
<organism evidence="2">
    <name type="scientific">uncultured Caudovirales phage</name>
    <dbReference type="NCBI Taxonomy" id="2100421"/>
    <lineage>
        <taxon>Viruses</taxon>
        <taxon>Duplodnaviria</taxon>
        <taxon>Heunggongvirae</taxon>
        <taxon>Uroviricota</taxon>
        <taxon>Caudoviricetes</taxon>
        <taxon>Peduoviridae</taxon>
        <taxon>Maltschvirus</taxon>
        <taxon>Maltschvirus maltsch</taxon>
    </lineage>
</organism>
<protein>
    <submittedName>
        <fullName evidence="2">Uncharacterized protein</fullName>
    </submittedName>
</protein>
<proteinExistence type="predicted"/>
<evidence type="ECO:0000313" key="2">
    <source>
        <dbReference type="EMBL" id="CAB5229930.1"/>
    </source>
</evidence>
<dbReference type="EMBL" id="LR798415">
    <property type="protein sequence ID" value="CAB5229930.1"/>
    <property type="molecule type" value="Genomic_DNA"/>
</dbReference>
<gene>
    <name evidence="2" type="ORF">UFOVP1558_33</name>
</gene>
<accession>A0A6J7XFK4</accession>
<evidence type="ECO:0000256" key="1">
    <source>
        <dbReference type="SAM" id="MobiDB-lite"/>
    </source>
</evidence>
<feature type="region of interest" description="Disordered" evidence="1">
    <location>
        <begin position="75"/>
        <end position="99"/>
    </location>
</feature>